<reference evidence="1 2" key="1">
    <citation type="submission" date="2015-08" db="EMBL/GenBank/DDBJ databases">
        <title>Emmonsia species relationships and genome sequence.</title>
        <authorList>
            <person name="Cuomo C.A."/>
            <person name="Schwartz I.S."/>
            <person name="Kenyon C."/>
            <person name="De Hoog G.S."/>
            <person name="Govender N.P."/>
            <person name="Botha A."/>
            <person name="Moreno L."/>
            <person name="De Vries M."/>
            <person name="Munoz J.F."/>
            <person name="Stielow J.B."/>
        </authorList>
    </citation>
    <scope>NUCLEOTIDE SEQUENCE [LARGE SCALE GENOMIC DNA]</scope>
    <source>
        <strain evidence="1 2">EI222</strain>
    </source>
</reference>
<evidence type="ECO:0000313" key="1">
    <source>
        <dbReference type="EMBL" id="OJD09538.1"/>
    </source>
</evidence>
<accession>A0A1J9P119</accession>
<comment type="caution">
    <text evidence="1">The sequence shown here is derived from an EMBL/GenBank/DDBJ whole genome shotgun (WGS) entry which is preliminary data.</text>
</comment>
<feature type="non-terminal residue" evidence="1">
    <location>
        <position position="1"/>
    </location>
</feature>
<protein>
    <submittedName>
        <fullName evidence="1">Uncharacterized protein</fullName>
    </submittedName>
</protein>
<dbReference type="AlphaFoldDB" id="A0A1J9P119"/>
<sequence length="241" mass="27494">FKSSLHLPPLRGSHSNPPFRPFELIAMEDETKYISITQILDRLNVHVDTAFESDSDLSAEYEGKDQYFLRQVMRTKTGVVEVWPYCKSSPIRAELEIAAHGRDLLEKIFCSDIQVISLPYQLFIDGFGLYRNMYRSLMGFYMIPALSAVERSKRNNIFSLTFGPHSTNFPDTIAALSHGLSTLDCKGYSGYRRRKAMQESKGKPREDHAEAALSMTRIGRIWTTIYAITADFTIICNIFGR</sequence>
<dbReference type="VEuPathDB" id="FungiDB:ACJ73_10244"/>
<evidence type="ECO:0000313" key="2">
    <source>
        <dbReference type="Proteomes" id="UP000242791"/>
    </source>
</evidence>
<gene>
    <name evidence="1" type="ORF">ACJ73_10244</name>
</gene>
<keyword evidence="2" id="KW-1185">Reference proteome</keyword>
<dbReference type="Proteomes" id="UP000242791">
    <property type="component" value="Unassembled WGS sequence"/>
</dbReference>
<dbReference type="OrthoDB" id="4554562at2759"/>
<proteinExistence type="predicted"/>
<dbReference type="EMBL" id="LGTZ01003586">
    <property type="protein sequence ID" value="OJD09538.1"/>
    <property type="molecule type" value="Genomic_DNA"/>
</dbReference>
<dbReference type="STRING" id="1658174.A0A1J9P119"/>
<name>A0A1J9P119_9EURO</name>
<organism evidence="1 2">
    <name type="scientific">Blastomyces percursus</name>
    <dbReference type="NCBI Taxonomy" id="1658174"/>
    <lineage>
        <taxon>Eukaryota</taxon>
        <taxon>Fungi</taxon>
        <taxon>Dikarya</taxon>
        <taxon>Ascomycota</taxon>
        <taxon>Pezizomycotina</taxon>
        <taxon>Eurotiomycetes</taxon>
        <taxon>Eurotiomycetidae</taxon>
        <taxon>Onygenales</taxon>
        <taxon>Ajellomycetaceae</taxon>
        <taxon>Blastomyces</taxon>
    </lineage>
</organism>